<evidence type="ECO:0000256" key="1">
    <source>
        <dbReference type="ARBA" id="ARBA00004123"/>
    </source>
</evidence>
<dbReference type="EMBL" id="ML978142">
    <property type="protein sequence ID" value="KAF2092769.1"/>
    <property type="molecule type" value="Genomic_DNA"/>
</dbReference>
<dbReference type="GO" id="GO:0000981">
    <property type="term" value="F:DNA-binding transcription factor activity, RNA polymerase II-specific"/>
    <property type="evidence" value="ECO:0007669"/>
    <property type="project" value="InterPro"/>
</dbReference>
<feature type="region of interest" description="Disordered" evidence="4">
    <location>
        <begin position="376"/>
        <end position="402"/>
    </location>
</feature>
<dbReference type="InterPro" id="IPR001138">
    <property type="entry name" value="Zn2Cys6_DnaBD"/>
</dbReference>
<dbReference type="InterPro" id="IPR036864">
    <property type="entry name" value="Zn2-C6_fun-type_DNA-bd_sf"/>
</dbReference>
<evidence type="ECO:0000313" key="7">
    <source>
        <dbReference type="Proteomes" id="UP000799772"/>
    </source>
</evidence>
<comment type="subcellular location">
    <subcellularLocation>
        <location evidence="1">Nucleus</location>
    </subcellularLocation>
</comment>
<evidence type="ECO:0000256" key="2">
    <source>
        <dbReference type="ARBA" id="ARBA00022723"/>
    </source>
</evidence>
<dbReference type="Proteomes" id="UP000799772">
    <property type="component" value="Unassembled WGS sequence"/>
</dbReference>
<dbReference type="PANTHER" id="PTHR31001:SF85">
    <property type="entry name" value="ZN(II)2CYS6 TRANSCRIPTION FACTOR (EUROFUNG)"/>
    <property type="match status" value="1"/>
</dbReference>
<feature type="domain" description="Zn(2)-C6 fungal-type" evidence="5">
    <location>
        <begin position="17"/>
        <end position="46"/>
    </location>
</feature>
<comment type="caution">
    <text evidence="6">The sequence shown here is derived from an EMBL/GenBank/DDBJ whole genome shotgun (WGS) entry which is preliminary data.</text>
</comment>
<reference evidence="6" key="1">
    <citation type="journal article" date="2020" name="Stud. Mycol.">
        <title>101 Dothideomycetes genomes: a test case for predicting lifestyles and emergence of pathogens.</title>
        <authorList>
            <person name="Haridas S."/>
            <person name="Albert R."/>
            <person name="Binder M."/>
            <person name="Bloem J."/>
            <person name="Labutti K."/>
            <person name="Salamov A."/>
            <person name="Andreopoulos B."/>
            <person name="Baker S."/>
            <person name="Barry K."/>
            <person name="Bills G."/>
            <person name="Bluhm B."/>
            <person name="Cannon C."/>
            <person name="Castanera R."/>
            <person name="Culley D."/>
            <person name="Daum C."/>
            <person name="Ezra D."/>
            <person name="Gonzalez J."/>
            <person name="Henrissat B."/>
            <person name="Kuo A."/>
            <person name="Liang C."/>
            <person name="Lipzen A."/>
            <person name="Lutzoni F."/>
            <person name="Magnuson J."/>
            <person name="Mondo S."/>
            <person name="Nolan M."/>
            <person name="Ohm R."/>
            <person name="Pangilinan J."/>
            <person name="Park H.-J."/>
            <person name="Ramirez L."/>
            <person name="Alfaro M."/>
            <person name="Sun H."/>
            <person name="Tritt A."/>
            <person name="Yoshinaga Y."/>
            <person name="Zwiers L.-H."/>
            <person name="Turgeon B."/>
            <person name="Goodwin S."/>
            <person name="Spatafora J."/>
            <person name="Crous P."/>
            <person name="Grigoriev I."/>
        </authorList>
    </citation>
    <scope>NUCLEOTIDE SEQUENCE</scope>
    <source>
        <strain evidence="6">CBS 133067</strain>
    </source>
</reference>
<dbReference type="Pfam" id="PF04082">
    <property type="entry name" value="Fungal_trans"/>
    <property type="match status" value="1"/>
</dbReference>
<sequence>MNPSSSLGISPTTSTFACVRCSERKVKCNRQNPCSACTRHKVQCIFRAPKPPRRRRKLSRNELFDERLKRYEVLLLEKGIDPNQVTDTSKSQNHDKSSSAGVPQYVWQFPTASTDSTPQETVFKPLLLHGQQGTKFVDNSLWQRVVEEVYPEEALKEEPANHLSGNGMPNNDFTYVLDWNPPTPRPSHPPADHIYRLWRIFTERVDPLMKLIHVPSLQSAIEKAVINIEDIPAGFEALMFAIYSMAVLSLTEDECTEFLRETRAIMLSSFVAATKAALSRAGFMSSTSIVVLQALVLHIFSIRDTYDPRAVWSLTGLALRVAEGMGMRIDGTLLGLSLFETEIRRRVWWQLRMHDFRAAELAGQAKFRDFEIDETTPKKPANVNDSDLSPVMRQAPPESTKPTEMTWCALRSDLATFAHTQMARMRKRGKAGLASEEYAALDDLQLKDKSIKEMEDLIETKYLRFCDPSQPLHLMTLLGARLSLNLVRFQAHHPRRWAKLEHVSASEQEFVWGTVLQLLEQYNMLQSNPQLRRFAWNTPYFIQWHAVIHVLDTLQADPLRLDAEKAWGLIDALYQNNPDMLLSINKPIVAAVGNLCLRAYSARAGALAKQKGRLPGPPEYINKLRELREVAKARVEGRIARSKGQEAIGGEARLTRTEANVTWPDTNPRPVEARVEASRQQYPVAKQPPNPIPGSTLTQDDAFWLSDALVNSNIASGAAEMMNLDMDTILAEDYWLDTSNGDGIDWGQWDAWFGNPDPMRSNIGTGPR</sequence>
<dbReference type="InterPro" id="IPR050613">
    <property type="entry name" value="Sec_Metabolite_Reg"/>
</dbReference>
<dbReference type="OrthoDB" id="2269373at2759"/>
<evidence type="ECO:0000313" key="6">
    <source>
        <dbReference type="EMBL" id="KAF2092769.1"/>
    </source>
</evidence>
<proteinExistence type="predicted"/>
<evidence type="ECO:0000256" key="4">
    <source>
        <dbReference type="SAM" id="MobiDB-lite"/>
    </source>
</evidence>
<organism evidence="6 7">
    <name type="scientific">Rhizodiscina lignyota</name>
    <dbReference type="NCBI Taxonomy" id="1504668"/>
    <lineage>
        <taxon>Eukaryota</taxon>
        <taxon>Fungi</taxon>
        <taxon>Dikarya</taxon>
        <taxon>Ascomycota</taxon>
        <taxon>Pezizomycotina</taxon>
        <taxon>Dothideomycetes</taxon>
        <taxon>Pleosporomycetidae</taxon>
        <taxon>Aulographales</taxon>
        <taxon>Rhizodiscinaceae</taxon>
        <taxon>Rhizodiscina</taxon>
    </lineage>
</organism>
<accession>A0A9P4M4E4</accession>
<evidence type="ECO:0000259" key="5">
    <source>
        <dbReference type="PROSITE" id="PS50048"/>
    </source>
</evidence>
<keyword evidence="2" id="KW-0479">Metal-binding</keyword>
<dbReference type="PANTHER" id="PTHR31001">
    <property type="entry name" value="UNCHARACTERIZED TRANSCRIPTIONAL REGULATORY PROTEIN"/>
    <property type="match status" value="1"/>
</dbReference>
<dbReference type="CDD" id="cd00067">
    <property type="entry name" value="GAL4"/>
    <property type="match status" value="1"/>
</dbReference>
<keyword evidence="6" id="KW-0808">Transferase</keyword>
<dbReference type="PROSITE" id="PS00463">
    <property type="entry name" value="ZN2_CY6_FUNGAL_1"/>
    <property type="match status" value="1"/>
</dbReference>
<dbReference type="GO" id="GO:0003677">
    <property type="term" value="F:DNA binding"/>
    <property type="evidence" value="ECO:0007669"/>
    <property type="project" value="InterPro"/>
</dbReference>
<dbReference type="PROSITE" id="PS50048">
    <property type="entry name" value="ZN2_CY6_FUNGAL_2"/>
    <property type="match status" value="1"/>
</dbReference>
<dbReference type="Pfam" id="PF00172">
    <property type="entry name" value="Zn_clus"/>
    <property type="match status" value="1"/>
</dbReference>
<keyword evidence="6" id="KW-0418">Kinase</keyword>
<dbReference type="GO" id="GO:0006351">
    <property type="term" value="P:DNA-templated transcription"/>
    <property type="evidence" value="ECO:0007669"/>
    <property type="project" value="InterPro"/>
</dbReference>
<dbReference type="InterPro" id="IPR007219">
    <property type="entry name" value="XnlR_reg_dom"/>
</dbReference>
<dbReference type="CDD" id="cd12148">
    <property type="entry name" value="fungal_TF_MHR"/>
    <property type="match status" value="1"/>
</dbReference>
<keyword evidence="3" id="KW-0539">Nucleus</keyword>
<dbReference type="GO" id="GO:0005634">
    <property type="term" value="C:nucleus"/>
    <property type="evidence" value="ECO:0007669"/>
    <property type="project" value="UniProtKB-SubCell"/>
</dbReference>
<gene>
    <name evidence="6" type="ORF">NA57DRAFT_49673</name>
</gene>
<dbReference type="SMART" id="SM00906">
    <property type="entry name" value="Fungal_trans"/>
    <property type="match status" value="1"/>
</dbReference>
<dbReference type="AlphaFoldDB" id="A0A9P4M4E4"/>
<evidence type="ECO:0000256" key="3">
    <source>
        <dbReference type="ARBA" id="ARBA00023242"/>
    </source>
</evidence>
<keyword evidence="7" id="KW-1185">Reference proteome</keyword>
<dbReference type="GO" id="GO:0016301">
    <property type="term" value="F:kinase activity"/>
    <property type="evidence" value="ECO:0007669"/>
    <property type="project" value="UniProtKB-KW"/>
</dbReference>
<dbReference type="Gene3D" id="4.10.240.10">
    <property type="entry name" value="Zn(2)-C6 fungal-type DNA-binding domain"/>
    <property type="match status" value="1"/>
</dbReference>
<dbReference type="GO" id="GO:0008270">
    <property type="term" value="F:zinc ion binding"/>
    <property type="evidence" value="ECO:0007669"/>
    <property type="project" value="InterPro"/>
</dbReference>
<name>A0A9P4M4E4_9PEZI</name>
<dbReference type="SMART" id="SM00066">
    <property type="entry name" value="GAL4"/>
    <property type="match status" value="1"/>
</dbReference>
<protein>
    <submittedName>
        <fullName evidence="6">Mitogen-activated protein kinase</fullName>
    </submittedName>
</protein>
<dbReference type="SUPFAM" id="SSF57701">
    <property type="entry name" value="Zn2/Cys6 DNA-binding domain"/>
    <property type="match status" value="1"/>
</dbReference>